<dbReference type="EMBL" id="WKMY01000008">
    <property type="protein sequence ID" value="MRY94087.1"/>
    <property type="molecule type" value="Genomic_DNA"/>
</dbReference>
<sequence>MKIVHVTWMFTFGGIETMLVNICNEQIKLGHDVHLIVMEDSTVESTLYDSLDKRIKLHYGHRKNGANLLLPMLRLNYLLYELHPNVIHIHSSSMYKLILAPWHKKITNATLHALPKPKNTQSIDLVPRVFAISDSVRRALLAYNGTESICNPNGIRPELIKQRQSGDWKDMLQIVQVGRLDHDDKGQHILIQAGAELLKRGYHNFMINFIGDGSSRPYLEGMVQKSGLGQNVTFHGMKSQSYIFEHVCDYDVFVQPSIREGFGNTVAEAMAAKVAVVVSSGQGPEEVIDYGKYGYVFKNGNPIDCADKLEVFLKHENDQQQVEAAYKRVLDLYDIKVTVKTYLDKYKRR</sequence>
<comment type="caution">
    <text evidence="3">The sequence shown here is derived from an EMBL/GenBank/DDBJ whole genome shotgun (WGS) entry which is preliminary data.</text>
</comment>
<dbReference type="SUPFAM" id="SSF53756">
    <property type="entry name" value="UDP-Glycosyltransferase/glycogen phosphorylase"/>
    <property type="match status" value="1"/>
</dbReference>
<dbReference type="Pfam" id="PF13439">
    <property type="entry name" value="Glyco_transf_4"/>
    <property type="match status" value="1"/>
</dbReference>
<dbReference type="PANTHER" id="PTHR45947">
    <property type="entry name" value="SULFOQUINOVOSYL TRANSFERASE SQD2"/>
    <property type="match status" value="1"/>
</dbReference>
<evidence type="ECO:0000259" key="1">
    <source>
        <dbReference type="Pfam" id="PF00534"/>
    </source>
</evidence>
<dbReference type="GeneID" id="69481309"/>
<feature type="domain" description="Glycosyl transferase family 1" evidence="1">
    <location>
        <begin position="164"/>
        <end position="325"/>
    </location>
</feature>
<dbReference type="InterPro" id="IPR028098">
    <property type="entry name" value="Glyco_trans_4-like_N"/>
</dbReference>
<dbReference type="InterPro" id="IPR001296">
    <property type="entry name" value="Glyco_trans_1"/>
</dbReference>
<dbReference type="CDD" id="cd03801">
    <property type="entry name" value="GT4_PimA-like"/>
    <property type="match status" value="1"/>
</dbReference>
<dbReference type="Pfam" id="PF00534">
    <property type="entry name" value="Glycos_transf_1"/>
    <property type="match status" value="1"/>
</dbReference>
<evidence type="ECO:0000259" key="2">
    <source>
        <dbReference type="Pfam" id="PF13439"/>
    </source>
</evidence>
<reference evidence="3 4" key="1">
    <citation type="journal article" date="2019" name="Nat. Med.">
        <title>A library of human gut bacterial isolates paired with longitudinal multiomics data enables mechanistic microbiome research.</title>
        <authorList>
            <person name="Poyet M."/>
            <person name="Groussin M."/>
            <person name="Gibbons S.M."/>
            <person name="Avila-Pacheco J."/>
            <person name="Jiang X."/>
            <person name="Kearney S.M."/>
            <person name="Perrotta A.R."/>
            <person name="Berdy B."/>
            <person name="Zhao S."/>
            <person name="Lieberman T.D."/>
            <person name="Swanson P.K."/>
            <person name="Smith M."/>
            <person name="Roesemann S."/>
            <person name="Alexander J.E."/>
            <person name="Rich S.A."/>
            <person name="Livny J."/>
            <person name="Vlamakis H."/>
            <person name="Clish C."/>
            <person name="Bullock K."/>
            <person name="Deik A."/>
            <person name="Scott J."/>
            <person name="Pierce K.A."/>
            <person name="Xavier R.J."/>
            <person name="Alm E.J."/>
        </authorList>
    </citation>
    <scope>NUCLEOTIDE SEQUENCE [LARGE SCALE GENOMIC DNA]</scope>
    <source>
        <strain evidence="3 4">BIOML-A9</strain>
    </source>
</reference>
<dbReference type="RefSeq" id="WP_008777775.1">
    <property type="nucleotide sequence ID" value="NZ_JBCPFK010000088.1"/>
</dbReference>
<dbReference type="Proteomes" id="UP000461276">
    <property type="component" value="Unassembled WGS sequence"/>
</dbReference>
<dbReference type="AlphaFoldDB" id="A0A7K0GWH7"/>
<dbReference type="PANTHER" id="PTHR45947:SF3">
    <property type="entry name" value="SULFOQUINOVOSYL TRANSFERASE SQD2"/>
    <property type="match status" value="1"/>
</dbReference>
<protein>
    <submittedName>
        <fullName evidence="3">Glycosyltransferase</fullName>
    </submittedName>
</protein>
<organism evidence="3 4">
    <name type="scientific">Parabacteroides distasonis</name>
    <dbReference type="NCBI Taxonomy" id="823"/>
    <lineage>
        <taxon>Bacteria</taxon>
        <taxon>Pseudomonadati</taxon>
        <taxon>Bacteroidota</taxon>
        <taxon>Bacteroidia</taxon>
        <taxon>Bacteroidales</taxon>
        <taxon>Tannerellaceae</taxon>
        <taxon>Parabacteroides</taxon>
    </lineage>
</organism>
<dbReference type="Gene3D" id="3.40.50.2000">
    <property type="entry name" value="Glycogen Phosphorylase B"/>
    <property type="match status" value="2"/>
</dbReference>
<evidence type="ECO:0000313" key="3">
    <source>
        <dbReference type="EMBL" id="MRY94087.1"/>
    </source>
</evidence>
<accession>A0A7K0GWH7</accession>
<keyword evidence="3" id="KW-0808">Transferase</keyword>
<dbReference type="InterPro" id="IPR050194">
    <property type="entry name" value="Glycosyltransferase_grp1"/>
</dbReference>
<evidence type="ECO:0000313" key="4">
    <source>
        <dbReference type="Proteomes" id="UP000461276"/>
    </source>
</evidence>
<dbReference type="GO" id="GO:0016757">
    <property type="term" value="F:glycosyltransferase activity"/>
    <property type="evidence" value="ECO:0007669"/>
    <property type="project" value="InterPro"/>
</dbReference>
<feature type="domain" description="Glycosyltransferase subfamily 4-like N-terminal" evidence="2">
    <location>
        <begin position="12"/>
        <end position="158"/>
    </location>
</feature>
<gene>
    <name evidence="3" type="ORF">GKD67_12810</name>
</gene>
<name>A0A7K0GWH7_PARDI</name>
<proteinExistence type="predicted"/>